<proteinExistence type="predicted"/>
<sequence>MKTARMLIDVDDGIMKVKVQDEE</sequence>
<accession>A0A392UFE0</accession>
<reference evidence="1 2" key="1">
    <citation type="journal article" date="2018" name="Front. Plant Sci.">
        <title>Red Clover (Trifolium pratense) and Zigzag Clover (T. medium) - A Picture of Genomic Similarities and Differences.</title>
        <authorList>
            <person name="Dluhosova J."/>
            <person name="Istvanek J."/>
            <person name="Nedelnik J."/>
            <person name="Repkova J."/>
        </authorList>
    </citation>
    <scope>NUCLEOTIDE SEQUENCE [LARGE SCALE GENOMIC DNA]</scope>
    <source>
        <strain evidence="2">cv. 10/8</strain>
        <tissue evidence="1">Leaf</tissue>
    </source>
</reference>
<dbReference type="EMBL" id="LXQA010802235">
    <property type="protein sequence ID" value="MCI71708.1"/>
    <property type="molecule type" value="Genomic_DNA"/>
</dbReference>
<feature type="non-terminal residue" evidence="1">
    <location>
        <position position="23"/>
    </location>
</feature>
<comment type="caution">
    <text evidence="1">The sequence shown here is derived from an EMBL/GenBank/DDBJ whole genome shotgun (WGS) entry which is preliminary data.</text>
</comment>
<organism evidence="1 2">
    <name type="scientific">Trifolium medium</name>
    <dbReference type="NCBI Taxonomy" id="97028"/>
    <lineage>
        <taxon>Eukaryota</taxon>
        <taxon>Viridiplantae</taxon>
        <taxon>Streptophyta</taxon>
        <taxon>Embryophyta</taxon>
        <taxon>Tracheophyta</taxon>
        <taxon>Spermatophyta</taxon>
        <taxon>Magnoliopsida</taxon>
        <taxon>eudicotyledons</taxon>
        <taxon>Gunneridae</taxon>
        <taxon>Pentapetalae</taxon>
        <taxon>rosids</taxon>
        <taxon>fabids</taxon>
        <taxon>Fabales</taxon>
        <taxon>Fabaceae</taxon>
        <taxon>Papilionoideae</taxon>
        <taxon>50 kb inversion clade</taxon>
        <taxon>NPAAA clade</taxon>
        <taxon>Hologalegina</taxon>
        <taxon>IRL clade</taxon>
        <taxon>Trifolieae</taxon>
        <taxon>Trifolium</taxon>
    </lineage>
</organism>
<name>A0A392UFE0_9FABA</name>
<dbReference type="Proteomes" id="UP000265520">
    <property type="component" value="Unassembled WGS sequence"/>
</dbReference>
<evidence type="ECO:0000313" key="1">
    <source>
        <dbReference type="EMBL" id="MCI71708.1"/>
    </source>
</evidence>
<dbReference type="AlphaFoldDB" id="A0A392UFE0"/>
<evidence type="ECO:0000313" key="2">
    <source>
        <dbReference type="Proteomes" id="UP000265520"/>
    </source>
</evidence>
<keyword evidence="2" id="KW-1185">Reference proteome</keyword>
<protein>
    <submittedName>
        <fullName evidence="1">Uncharacterized protein</fullName>
    </submittedName>
</protein>